<keyword evidence="4 9" id="KW-0812">Transmembrane</keyword>
<evidence type="ECO:0000256" key="4">
    <source>
        <dbReference type="ARBA" id="ARBA00022692"/>
    </source>
</evidence>
<reference evidence="12 13" key="1">
    <citation type="submission" date="2018-12" db="EMBL/GenBank/DDBJ databases">
        <authorList>
            <person name="Grouzdev D.S."/>
            <person name="Krutkina M.S."/>
        </authorList>
    </citation>
    <scope>NUCLEOTIDE SEQUENCE [LARGE SCALE GENOMIC DNA]</scope>
    <source>
        <strain evidence="12 13">RmlP026</strain>
    </source>
</reference>
<feature type="transmembrane region" description="Helical" evidence="9">
    <location>
        <begin position="97"/>
        <end position="113"/>
    </location>
</feature>
<proteinExistence type="inferred from homology"/>
<dbReference type="OrthoDB" id="9810259at2"/>
<organism evidence="12 13">
    <name type="scientific">Lichenibacterium minor</name>
    <dbReference type="NCBI Taxonomy" id="2316528"/>
    <lineage>
        <taxon>Bacteria</taxon>
        <taxon>Pseudomonadati</taxon>
        <taxon>Pseudomonadota</taxon>
        <taxon>Alphaproteobacteria</taxon>
        <taxon>Hyphomicrobiales</taxon>
        <taxon>Lichenihabitantaceae</taxon>
        <taxon>Lichenibacterium</taxon>
    </lineage>
</organism>
<reference evidence="12 13" key="2">
    <citation type="submission" date="2019-02" db="EMBL/GenBank/DDBJ databases">
        <title>'Lichenibacterium ramalinii' gen. nov. sp. nov., 'Lichenibacterium minor' gen. nov. sp. nov.</title>
        <authorList>
            <person name="Pankratov T."/>
        </authorList>
    </citation>
    <scope>NUCLEOTIDE SEQUENCE [LARGE SCALE GENOMIC DNA]</scope>
    <source>
        <strain evidence="12 13">RmlP026</strain>
    </source>
</reference>
<gene>
    <name evidence="9" type="primary">lspA</name>
    <name evidence="12" type="ORF">D3273_01795</name>
</gene>
<evidence type="ECO:0000256" key="9">
    <source>
        <dbReference type="HAMAP-Rule" id="MF_00161"/>
    </source>
</evidence>
<keyword evidence="7 9" id="KW-1133">Transmembrane helix</keyword>
<keyword evidence="8 9" id="KW-0472">Membrane</keyword>
<feature type="transmembrane region" description="Helical" evidence="9">
    <location>
        <begin position="133"/>
        <end position="153"/>
    </location>
</feature>
<dbReference type="HAMAP" id="MF_00161">
    <property type="entry name" value="LspA"/>
    <property type="match status" value="1"/>
</dbReference>
<dbReference type="PANTHER" id="PTHR33695">
    <property type="entry name" value="LIPOPROTEIN SIGNAL PEPTIDASE"/>
    <property type="match status" value="1"/>
</dbReference>
<dbReference type="NCBIfam" id="TIGR00077">
    <property type="entry name" value="lspA"/>
    <property type="match status" value="1"/>
</dbReference>
<dbReference type="AlphaFoldDB" id="A0A4Q2UBV3"/>
<keyword evidence="5 9" id="KW-0064">Aspartyl protease</keyword>
<evidence type="ECO:0000313" key="13">
    <source>
        <dbReference type="Proteomes" id="UP000290759"/>
    </source>
</evidence>
<dbReference type="GO" id="GO:0004190">
    <property type="term" value="F:aspartic-type endopeptidase activity"/>
    <property type="evidence" value="ECO:0007669"/>
    <property type="project" value="UniProtKB-UniRule"/>
</dbReference>
<evidence type="ECO:0000256" key="1">
    <source>
        <dbReference type="ARBA" id="ARBA00006139"/>
    </source>
</evidence>
<feature type="active site" evidence="9">
    <location>
        <position position="141"/>
    </location>
</feature>
<accession>A0A4Q2UBV3</accession>
<dbReference type="PRINTS" id="PR00781">
    <property type="entry name" value="LIPOSIGPTASE"/>
</dbReference>
<comment type="function">
    <text evidence="9 10">This protein specifically catalyzes the removal of signal peptides from prolipoproteins.</text>
</comment>
<feature type="transmembrane region" description="Helical" evidence="9">
    <location>
        <begin position="73"/>
        <end position="90"/>
    </location>
</feature>
<evidence type="ECO:0000313" key="12">
    <source>
        <dbReference type="EMBL" id="RYC34092.1"/>
    </source>
</evidence>
<dbReference type="PANTHER" id="PTHR33695:SF1">
    <property type="entry name" value="LIPOPROTEIN SIGNAL PEPTIDASE"/>
    <property type="match status" value="1"/>
</dbReference>
<dbReference type="GO" id="GO:0006508">
    <property type="term" value="P:proteolysis"/>
    <property type="evidence" value="ECO:0007669"/>
    <property type="project" value="UniProtKB-KW"/>
</dbReference>
<evidence type="ECO:0000256" key="2">
    <source>
        <dbReference type="ARBA" id="ARBA00022475"/>
    </source>
</evidence>
<sequence>MRATRADPRAVGAAVAVLAFAADQASKLWLLRGFDLPERSPYGVAPGIDLVMAWNRGVSYSLLTSDTDAGRCLLVGLTLAASLALAVWLARSRTAPTCVALGLLIGGALGNLVDRVSYGAVVDFVSLHAGGFHWYVFNGADCAITAGVVLLLLEWVAFPEKPTAALGAAKTPRS</sequence>
<comment type="catalytic activity">
    <reaction evidence="9 10">
        <text>Release of signal peptides from bacterial membrane prolipoproteins. Hydrolyzes -Xaa-Yaa-Zaa-|-(S,diacylglyceryl)Cys-, in which Xaa is hydrophobic (preferably Leu), and Yaa (Ala or Ser) and Zaa (Gly or Ala) have small, neutral side chains.</text>
        <dbReference type="EC" id="3.4.23.36"/>
    </reaction>
</comment>
<dbReference type="Proteomes" id="UP000290759">
    <property type="component" value="Unassembled WGS sequence"/>
</dbReference>
<evidence type="ECO:0000256" key="8">
    <source>
        <dbReference type="ARBA" id="ARBA00023136"/>
    </source>
</evidence>
<protein>
    <recommendedName>
        <fullName evidence="9">Lipoprotein signal peptidase</fullName>
        <ecNumber evidence="9">3.4.23.36</ecNumber>
    </recommendedName>
    <alternativeName>
        <fullName evidence="9">Prolipoprotein signal peptidase</fullName>
    </alternativeName>
    <alternativeName>
        <fullName evidence="9">Signal peptidase II</fullName>
        <shortName evidence="9">SPase II</shortName>
    </alternativeName>
</protein>
<dbReference type="EC" id="3.4.23.36" evidence="9"/>
<feature type="active site" evidence="9">
    <location>
        <position position="123"/>
    </location>
</feature>
<dbReference type="RefSeq" id="WP_129222874.1">
    <property type="nucleotide sequence ID" value="NZ_QYBB01000001.1"/>
</dbReference>
<dbReference type="GO" id="GO:0005886">
    <property type="term" value="C:plasma membrane"/>
    <property type="evidence" value="ECO:0007669"/>
    <property type="project" value="UniProtKB-SubCell"/>
</dbReference>
<dbReference type="Pfam" id="PF01252">
    <property type="entry name" value="Peptidase_A8"/>
    <property type="match status" value="1"/>
</dbReference>
<keyword evidence="6 9" id="KW-0378">Hydrolase</keyword>
<dbReference type="UniPathway" id="UPA00665"/>
<name>A0A4Q2UBV3_9HYPH</name>
<evidence type="ECO:0000256" key="7">
    <source>
        <dbReference type="ARBA" id="ARBA00022989"/>
    </source>
</evidence>
<dbReference type="InterPro" id="IPR001872">
    <property type="entry name" value="Peptidase_A8"/>
</dbReference>
<keyword evidence="3 9" id="KW-0645">Protease</keyword>
<comment type="pathway">
    <text evidence="9">Protein modification; lipoprotein biosynthesis (signal peptide cleavage).</text>
</comment>
<comment type="similarity">
    <text evidence="1 9 11">Belongs to the peptidase A8 family.</text>
</comment>
<comment type="subcellular location">
    <subcellularLocation>
        <location evidence="9">Cell membrane</location>
        <topology evidence="9">Multi-pass membrane protein</topology>
    </subcellularLocation>
</comment>
<evidence type="ECO:0000256" key="5">
    <source>
        <dbReference type="ARBA" id="ARBA00022750"/>
    </source>
</evidence>
<comment type="caution">
    <text evidence="12">The sequence shown here is derived from an EMBL/GenBank/DDBJ whole genome shotgun (WGS) entry which is preliminary data.</text>
</comment>
<evidence type="ECO:0000256" key="10">
    <source>
        <dbReference type="RuleBase" id="RU000594"/>
    </source>
</evidence>
<dbReference type="EMBL" id="QYBB01000001">
    <property type="protein sequence ID" value="RYC34092.1"/>
    <property type="molecule type" value="Genomic_DNA"/>
</dbReference>
<evidence type="ECO:0000256" key="3">
    <source>
        <dbReference type="ARBA" id="ARBA00022670"/>
    </source>
</evidence>
<dbReference type="PROSITE" id="PS00855">
    <property type="entry name" value="SPASE_II"/>
    <property type="match status" value="1"/>
</dbReference>
<evidence type="ECO:0000256" key="6">
    <source>
        <dbReference type="ARBA" id="ARBA00022801"/>
    </source>
</evidence>
<keyword evidence="13" id="KW-1185">Reference proteome</keyword>
<evidence type="ECO:0000256" key="11">
    <source>
        <dbReference type="RuleBase" id="RU004181"/>
    </source>
</evidence>
<comment type="caution">
    <text evidence="9">Lacks conserved residue(s) required for the propagation of feature annotation.</text>
</comment>
<keyword evidence="2 9" id="KW-1003">Cell membrane</keyword>